<accession>X1CBS9</accession>
<comment type="caution">
    <text evidence="3">The sequence shown here is derived from an EMBL/GenBank/DDBJ whole genome shotgun (WGS) entry which is preliminary data.</text>
</comment>
<dbReference type="Pfam" id="PF07859">
    <property type="entry name" value="Abhydrolase_3"/>
    <property type="match status" value="1"/>
</dbReference>
<gene>
    <name evidence="3" type="ORF">S01H4_62267</name>
</gene>
<name>X1CBS9_9ZZZZ</name>
<evidence type="ECO:0000256" key="1">
    <source>
        <dbReference type="ARBA" id="ARBA00022801"/>
    </source>
</evidence>
<dbReference type="GO" id="GO:0004806">
    <property type="term" value="F:triacylglycerol lipase activity"/>
    <property type="evidence" value="ECO:0007669"/>
    <property type="project" value="TreeGrafter"/>
</dbReference>
<dbReference type="InterPro" id="IPR013094">
    <property type="entry name" value="AB_hydrolase_3"/>
</dbReference>
<feature type="non-terminal residue" evidence="3">
    <location>
        <position position="1"/>
    </location>
</feature>
<dbReference type="Gene3D" id="3.40.50.1820">
    <property type="entry name" value="alpha/beta hydrolase"/>
    <property type="match status" value="1"/>
</dbReference>
<dbReference type="AlphaFoldDB" id="X1CBS9"/>
<evidence type="ECO:0000259" key="2">
    <source>
        <dbReference type="Pfam" id="PF07859"/>
    </source>
</evidence>
<dbReference type="PANTHER" id="PTHR48081:SF30">
    <property type="entry name" value="ACETYL-HYDROLASE LIPR-RELATED"/>
    <property type="match status" value="1"/>
</dbReference>
<protein>
    <recommendedName>
        <fullName evidence="2">Alpha/beta hydrolase fold-3 domain-containing protein</fullName>
    </recommendedName>
</protein>
<sequence>TLVTLIKLRDDGISLPAGAVCLSPVTDYAGTGESFFKNAERDVFLADAGVFWWNEVHLAGADTRDPLVSPLFADLKGLPPLLIQASTSEMLYDDSRLFVERAKAAGVDATLEVWDNMMHVFQAFGLPESKEAITNISKFVQKLLI</sequence>
<dbReference type="SUPFAM" id="SSF53474">
    <property type="entry name" value="alpha/beta-Hydrolases"/>
    <property type="match status" value="1"/>
</dbReference>
<proteinExistence type="predicted"/>
<reference evidence="3" key="1">
    <citation type="journal article" date="2014" name="Front. Microbiol.">
        <title>High frequency of phylogenetically diverse reductive dehalogenase-homologous genes in deep subseafloor sedimentary metagenomes.</title>
        <authorList>
            <person name="Kawai M."/>
            <person name="Futagami T."/>
            <person name="Toyoda A."/>
            <person name="Takaki Y."/>
            <person name="Nishi S."/>
            <person name="Hori S."/>
            <person name="Arai W."/>
            <person name="Tsubouchi T."/>
            <person name="Morono Y."/>
            <person name="Uchiyama I."/>
            <person name="Ito T."/>
            <person name="Fujiyama A."/>
            <person name="Inagaki F."/>
            <person name="Takami H."/>
        </authorList>
    </citation>
    <scope>NUCLEOTIDE SEQUENCE</scope>
    <source>
        <strain evidence="3">Expedition CK06-06</strain>
    </source>
</reference>
<dbReference type="EMBL" id="BART01037118">
    <property type="protein sequence ID" value="GAH05671.1"/>
    <property type="molecule type" value="Genomic_DNA"/>
</dbReference>
<dbReference type="InterPro" id="IPR050300">
    <property type="entry name" value="GDXG_lipolytic_enzyme"/>
</dbReference>
<dbReference type="InterPro" id="IPR029058">
    <property type="entry name" value="AB_hydrolase_fold"/>
</dbReference>
<evidence type="ECO:0000313" key="3">
    <source>
        <dbReference type="EMBL" id="GAH05671.1"/>
    </source>
</evidence>
<keyword evidence="1" id="KW-0378">Hydrolase</keyword>
<organism evidence="3">
    <name type="scientific">marine sediment metagenome</name>
    <dbReference type="NCBI Taxonomy" id="412755"/>
    <lineage>
        <taxon>unclassified sequences</taxon>
        <taxon>metagenomes</taxon>
        <taxon>ecological metagenomes</taxon>
    </lineage>
</organism>
<dbReference type="PANTHER" id="PTHR48081">
    <property type="entry name" value="AB HYDROLASE SUPERFAMILY PROTEIN C4A8.06C"/>
    <property type="match status" value="1"/>
</dbReference>
<feature type="domain" description="Alpha/beta hydrolase fold-3" evidence="2">
    <location>
        <begin position="2"/>
        <end position="122"/>
    </location>
</feature>